<keyword evidence="3" id="KW-1185">Reference proteome</keyword>
<dbReference type="Proteomes" id="UP000256686">
    <property type="component" value="Unassembled WGS sequence"/>
</dbReference>
<keyword evidence="1" id="KW-1133">Transmembrane helix</keyword>
<gene>
    <name evidence="2" type="ORF">DRF65_20605</name>
</gene>
<accession>A0A3D9C3M6</accession>
<name>A0A3D9C3M6_9FLAO</name>
<evidence type="ECO:0000256" key="1">
    <source>
        <dbReference type="SAM" id="Phobius"/>
    </source>
</evidence>
<feature type="transmembrane region" description="Helical" evidence="1">
    <location>
        <begin position="6"/>
        <end position="24"/>
    </location>
</feature>
<protein>
    <submittedName>
        <fullName evidence="2">Uncharacterized protein</fullName>
    </submittedName>
</protein>
<proteinExistence type="predicted"/>
<evidence type="ECO:0000313" key="3">
    <source>
        <dbReference type="Proteomes" id="UP000256686"/>
    </source>
</evidence>
<dbReference type="EMBL" id="QNVT01000024">
    <property type="protein sequence ID" value="REC60467.1"/>
    <property type="molecule type" value="Genomic_DNA"/>
</dbReference>
<organism evidence="2 3">
    <name type="scientific">Chryseobacterium pennae</name>
    <dbReference type="NCBI Taxonomy" id="2258962"/>
    <lineage>
        <taxon>Bacteria</taxon>
        <taxon>Pseudomonadati</taxon>
        <taxon>Bacteroidota</taxon>
        <taxon>Flavobacteriia</taxon>
        <taxon>Flavobacteriales</taxon>
        <taxon>Weeksellaceae</taxon>
        <taxon>Chryseobacterium group</taxon>
        <taxon>Chryseobacterium</taxon>
    </lineage>
</organism>
<reference evidence="3" key="1">
    <citation type="submission" date="2018-06" db="EMBL/GenBank/DDBJ databases">
        <authorList>
            <person name="Lum Nde A."/>
            <person name="Hugo C."/>
        </authorList>
    </citation>
    <scope>NUCLEOTIDE SEQUENCE [LARGE SCALE GENOMIC DNA]</scope>
    <source>
        <strain evidence="3">1_F178</strain>
    </source>
</reference>
<dbReference type="AlphaFoldDB" id="A0A3D9C3M6"/>
<keyword evidence="1" id="KW-0812">Transmembrane</keyword>
<evidence type="ECO:0000313" key="2">
    <source>
        <dbReference type="EMBL" id="REC60467.1"/>
    </source>
</evidence>
<keyword evidence="1" id="KW-0472">Membrane</keyword>
<comment type="caution">
    <text evidence="2">The sequence shown here is derived from an EMBL/GenBank/DDBJ whole genome shotgun (WGS) entry which is preliminary data.</text>
</comment>
<sequence length="164" mass="19821">MILGYSVVVLICIFWIICTILKQINKDRFKRDIDPFALIPIWTLFSPRPMKNNYLLGYRNLYGDNSASEIILINNFTPKWFYTFWYGQRRDIKFILGLRKQMLRSNPNLFSYSPSLLLIRNHIWSENEAINKEIVMKQIIYFRRSGWTLNKRDKIIFTMNIKRQ</sequence>